<dbReference type="PANTHER" id="PTHR46147:SF3">
    <property type="entry name" value="HISTONE-LYSINE N-METHYLTRANSFERASE ASH1"/>
    <property type="match status" value="1"/>
</dbReference>
<dbReference type="PANTHER" id="PTHR46147">
    <property type="entry name" value="HISTONE-LYSINE N-METHYLTRANSFERASE ASH1"/>
    <property type="match status" value="1"/>
</dbReference>
<dbReference type="GO" id="GO:0005694">
    <property type="term" value="C:chromosome"/>
    <property type="evidence" value="ECO:0007669"/>
    <property type="project" value="UniProtKB-SubCell"/>
</dbReference>
<feature type="compositionally biased region" description="Basic residues" evidence="14">
    <location>
        <begin position="240"/>
        <end position="249"/>
    </location>
</feature>
<dbReference type="InterPro" id="IPR001214">
    <property type="entry name" value="SET_dom"/>
</dbReference>
<feature type="compositionally biased region" description="Low complexity" evidence="14">
    <location>
        <begin position="94"/>
        <end position="138"/>
    </location>
</feature>
<dbReference type="GO" id="GO:0006355">
    <property type="term" value="P:regulation of DNA-templated transcription"/>
    <property type="evidence" value="ECO:0007669"/>
    <property type="project" value="TreeGrafter"/>
</dbReference>
<dbReference type="GO" id="GO:0003682">
    <property type="term" value="F:chromatin binding"/>
    <property type="evidence" value="ECO:0007669"/>
    <property type="project" value="InterPro"/>
</dbReference>
<keyword evidence="8" id="KW-0863">Zinc-finger</keyword>
<dbReference type="InterPro" id="IPR043320">
    <property type="entry name" value="Bromo_ASH1L"/>
</dbReference>
<dbReference type="SMART" id="SM00439">
    <property type="entry name" value="BAH"/>
    <property type="match status" value="1"/>
</dbReference>
<keyword evidence="6" id="KW-0949">S-adenosyl-L-methionine</keyword>
<feature type="region of interest" description="Disordered" evidence="14">
    <location>
        <begin position="31"/>
        <end position="249"/>
    </location>
</feature>
<dbReference type="InterPro" id="IPR017956">
    <property type="entry name" value="AT_hook_DNA-bd_motif"/>
</dbReference>
<evidence type="ECO:0000259" key="17">
    <source>
        <dbReference type="PROSITE" id="PS50868"/>
    </source>
</evidence>
<dbReference type="InterPro" id="IPR046341">
    <property type="entry name" value="SET_dom_sf"/>
</dbReference>
<protein>
    <recommendedName>
        <fullName evidence="22">Histone-lysine N-methyltransferase ash1</fullName>
    </recommendedName>
</protein>
<feature type="domain" description="Post-SET" evidence="17">
    <location>
        <begin position="1433"/>
        <end position="1449"/>
    </location>
</feature>
<sequence length="2047" mass="230729">MTSESETLNIDDSFIGTNVNSNILQLRKKMAGNEGTSQTELWSSVVHQPCEEPEESELPSTVDMAAFSTGLSVEPTNTSQNNDNTDSDSDSEPDSSNSGSEACQSSSQSDSSDSDTSTSSVESSSRSSSPEFSVTSSQTNGLRLTIRKSSGSPPADKMSKTADAKSAKCGDCSSSSDSVCSSDSESESEASGAKVTCGKANAKSAKDNVVRRSAARLRTRVPEKKDDKKGKKEAPSPPKGRPRTRQRKAKKCVLVRMVRHVEVGATAADSGALAEGVWEYVSRLVKSYRTKEMEIQYQVSGKNTFPIGIKREIVRIRFRGVGLIELRNSWQDGKRVGFSIAKRRSIYLVVPSAVAGVASWYSRFPCRSGRRKSPYRAGSGGDASMAASLPLSRGSTYSSSDSEDSDADRAILASCSLQEIRQEDLAAILPDQQECDAFGDFECNRVDKNSPQTGDMSGSDMELPQQAVNALIQRTTESSSESESHAPPNPSTLYANSLLQQFVAQTQLLNAPCPIIPQGNDGIKSLPLNNCEAQTNNSSSNNNNNSEGDVVKRKRGRPRKNDVQKAQQDKSQNKSLNNEYCGDPNVSPDSGIQNSPDHVSSPEPSLSPSSKKKEETKNKTGKADSKCDKVNKTVMNKSKEMNKLSVTSNRFDRLLYGNTDRVLYPPRRKVGRPPLIKKGPGRPPKYKPANVTNTEVKPPDKNIDNNKNTKTKTETRPVLAAKNKLDNAKVKYTTLKNLKVMHSRHKHKKHKKYKIKILKPLTGNTDPCKVVVEIDKLVADFVKFCVIGTSKPPKENVPEVLKTAKKVSKKRKTTEHTERKKKKVNVNATVNKVSLSEQRLPLKKRHYLFSDGKANVKQTKTEETVPKEEKTNSSNSSITATTPKKRHRLEIINNKEKENPPVKASSAPSTVEHPKVKPKLSLETLITELKMKRGLSSRNVVTSASENKKNEVQVEILEAVVNVENICQEGHKSAIDIAKKKIRKRRAINRTGFPTIKKKKKKIILPLEESIDNTTEDEKPLISCDRVPKDGEEYNKFIQRTEKPDSTKAEDSLSKWEVMSECDSLPQDERTEMDRGDSGDMEEISLEASIERLRSRLDKKKRKRCSEKMMENANGYPKRRLRDVSPASSIEHFTERRLREERASASGDEMKKNKRAPRWRKRYLAAGLFSDYFKEDDETGRIKRSENAVKSRLTYNPPEHPYGLLPPPYHCGKYLRCRKLPFQLPYDLWWQHTHSQLPGRDVVPSWNYRKIRTNVYNVKTTTGACEPQPCNCTPLSNCGDDCINRLVLAECPASHKCQNQRIQRHEWAPGIEKFMTEAKGWGVRTKLPIKCGEFILEYVGEVVSDQEFKERMATIYVNDTHHYCLHLDGGLVIDGHRMGGDGRFVNHSCQPNCEMQKWSVNGQFRMALFALRDIDSSEELTYDYNFSLFNPAEGQECKCGSEMCRGVIGGKSQRVRQLPSENKDTKHQPGRVGRPRKNQAKRTTSIKDVPLPPPSVPVVIPPQVKPMSHQQKCFILEHHCFLLRNLTKVKKMRDRSNGSVAVSRQQTMTPTNQGAAFINHLNALEKPRNIRTRRLAQAEDNPELNKTVKLAAVLRDIWNAVTKAKDENNEVLSTFFMNMPSKRKVPEFYQRITNPIDLGTIEQNIATGVYLTPESFNADMNRLFANYVRFYGRTNEAGVAAIKLKKIYAEAKQQSLPKFENVLGKKPPPNFVKNKGSRSKDEEEDIIRCICGMPRDEGLMIQCERCLVWQHSECVKADVSAESYHCEQCVPRDVDYEIPLDEFTEHGHRYYMTLLRGELQLRQGDTVYVLRDIPIAGTDRKHTYDTIGKIDYADLDIFRIERLWKDSKTGQRFAYGHHYLRPHETYHEPSRKFFPNEVMRVPLYEAVPVELVISHCWVMDLNTFCKGRPIGAPEEHIYICEYRVDKSARLFSKVSKSKFPICTKSFVFERFETRLKVSRTYTPHDLDPALIKPRGRKPQESEESREAVIAPMPVHVPVIRTPGEQKARLNKILLNLLSKMPTKQALDVSYLLEGGRRRKKPVENGKS</sequence>
<dbReference type="SUPFAM" id="SSF57903">
    <property type="entry name" value="FYVE/PHD zinc finger"/>
    <property type="match status" value="1"/>
</dbReference>
<dbReference type="InterPro" id="IPR011011">
    <property type="entry name" value="Znf_FYVE_PHD"/>
</dbReference>
<feature type="compositionally biased region" description="Basic and acidic residues" evidence="14">
    <location>
        <begin position="1977"/>
        <end position="1986"/>
    </location>
</feature>
<dbReference type="CDD" id="cd05525">
    <property type="entry name" value="Bromo_ASH1"/>
    <property type="match status" value="1"/>
</dbReference>
<feature type="region of interest" description="Disordered" evidence="14">
    <location>
        <begin position="858"/>
        <end position="915"/>
    </location>
</feature>
<keyword evidence="4" id="KW-0489">Methyltransferase</keyword>
<proteinExistence type="predicted"/>
<evidence type="ECO:0000256" key="7">
    <source>
        <dbReference type="ARBA" id="ARBA00022723"/>
    </source>
</evidence>
<feature type="compositionally biased region" description="Basic and acidic residues" evidence="14">
    <location>
        <begin position="859"/>
        <end position="871"/>
    </location>
</feature>
<evidence type="ECO:0000256" key="14">
    <source>
        <dbReference type="SAM" id="MobiDB-lite"/>
    </source>
</evidence>
<dbReference type="GO" id="GO:0005654">
    <property type="term" value="C:nucleoplasm"/>
    <property type="evidence" value="ECO:0007669"/>
    <property type="project" value="TreeGrafter"/>
</dbReference>
<evidence type="ECO:0000313" key="21">
    <source>
        <dbReference type="Proteomes" id="UP000719412"/>
    </source>
</evidence>
<feature type="compositionally biased region" description="Polar residues" evidence="14">
    <location>
        <begin position="139"/>
        <end position="152"/>
    </location>
</feature>
<dbReference type="Pfam" id="PF01426">
    <property type="entry name" value="BAH"/>
    <property type="match status" value="1"/>
</dbReference>
<feature type="compositionally biased region" description="Basic and acidic residues" evidence="14">
    <location>
        <begin position="611"/>
        <end position="628"/>
    </location>
</feature>
<dbReference type="InterPro" id="IPR006560">
    <property type="entry name" value="AWS_dom"/>
</dbReference>
<dbReference type="SMART" id="SM00297">
    <property type="entry name" value="BROMO"/>
    <property type="match status" value="1"/>
</dbReference>
<reference evidence="20" key="2">
    <citation type="submission" date="2021-08" db="EMBL/GenBank/DDBJ databases">
        <authorList>
            <person name="Eriksson T."/>
        </authorList>
    </citation>
    <scope>NUCLEOTIDE SEQUENCE</scope>
    <source>
        <strain evidence="20">Stoneville</strain>
        <tissue evidence="20">Whole head</tissue>
    </source>
</reference>
<keyword evidence="12" id="KW-0539">Nucleus</keyword>
<dbReference type="SMART" id="SM00570">
    <property type="entry name" value="AWS"/>
    <property type="match status" value="1"/>
</dbReference>
<dbReference type="PROSITE" id="PS51038">
    <property type="entry name" value="BAH"/>
    <property type="match status" value="1"/>
</dbReference>
<evidence type="ECO:0000259" key="19">
    <source>
        <dbReference type="PROSITE" id="PS51215"/>
    </source>
</evidence>
<dbReference type="InterPro" id="IPR036427">
    <property type="entry name" value="Bromodomain-like_sf"/>
</dbReference>
<feature type="region of interest" description="Disordered" evidence="14">
    <location>
        <begin position="665"/>
        <end position="709"/>
    </location>
</feature>
<feature type="compositionally biased region" description="Low complexity" evidence="14">
    <location>
        <begin position="872"/>
        <end position="882"/>
    </location>
</feature>
<evidence type="ECO:0000313" key="20">
    <source>
        <dbReference type="EMBL" id="KAH0808881.1"/>
    </source>
</evidence>
<evidence type="ECO:0000256" key="1">
    <source>
        <dbReference type="ARBA" id="ARBA00004123"/>
    </source>
</evidence>
<feature type="compositionally biased region" description="Basic and acidic residues" evidence="14">
    <location>
        <begin position="220"/>
        <end position="234"/>
    </location>
</feature>
<dbReference type="InterPro" id="IPR001965">
    <property type="entry name" value="Znf_PHD"/>
</dbReference>
<feature type="region of interest" description="Disordered" evidence="14">
    <location>
        <begin position="1967"/>
        <end position="1987"/>
    </location>
</feature>
<dbReference type="SUPFAM" id="SSF47370">
    <property type="entry name" value="Bromodomain"/>
    <property type="match status" value="1"/>
</dbReference>
<dbReference type="Gene3D" id="3.30.40.10">
    <property type="entry name" value="Zinc/RING finger domain, C3HC4 (zinc finger)"/>
    <property type="match status" value="1"/>
</dbReference>
<dbReference type="PROSITE" id="PS50014">
    <property type="entry name" value="BROMODOMAIN_2"/>
    <property type="match status" value="1"/>
</dbReference>
<dbReference type="Proteomes" id="UP000719412">
    <property type="component" value="Unassembled WGS sequence"/>
</dbReference>
<dbReference type="GO" id="GO:0003677">
    <property type="term" value="F:DNA binding"/>
    <property type="evidence" value="ECO:0007669"/>
    <property type="project" value="InterPro"/>
</dbReference>
<evidence type="ECO:0000256" key="13">
    <source>
        <dbReference type="PROSITE-ProRule" id="PRU00035"/>
    </source>
</evidence>
<feature type="compositionally biased region" description="Polar residues" evidence="14">
    <location>
        <begin position="587"/>
        <end position="598"/>
    </location>
</feature>
<dbReference type="Pfam" id="PF00439">
    <property type="entry name" value="Bromodomain"/>
    <property type="match status" value="1"/>
</dbReference>
<dbReference type="GO" id="GO:0008270">
    <property type="term" value="F:zinc ion binding"/>
    <property type="evidence" value="ECO:0007669"/>
    <property type="project" value="UniProtKB-KW"/>
</dbReference>
<dbReference type="InterPro" id="IPR003616">
    <property type="entry name" value="Post-SET_dom"/>
</dbReference>
<evidence type="ECO:0008006" key="22">
    <source>
        <dbReference type="Google" id="ProtNLM"/>
    </source>
</evidence>
<keyword evidence="9" id="KW-0862">Zinc</keyword>
<feature type="region of interest" description="Disordered" evidence="14">
    <location>
        <begin position="472"/>
        <end position="493"/>
    </location>
</feature>
<feature type="compositionally biased region" description="Polar residues" evidence="14">
    <location>
        <begin position="34"/>
        <end position="46"/>
    </location>
</feature>
<evidence type="ECO:0000259" key="15">
    <source>
        <dbReference type="PROSITE" id="PS50014"/>
    </source>
</evidence>
<keyword evidence="7" id="KW-0479">Metal-binding</keyword>
<dbReference type="PROSITE" id="PS50868">
    <property type="entry name" value="POST_SET"/>
    <property type="match status" value="1"/>
</dbReference>
<feature type="domain" description="SET" evidence="16">
    <location>
        <begin position="1309"/>
        <end position="1425"/>
    </location>
</feature>
<dbReference type="CDD" id="cd15548">
    <property type="entry name" value="PHD_ASH1L"/>
    <property type="match status" value="1"/>
</dbReference>
<dbReference type="Pfam" id="PF00856">
    <property type="entry name" value="SET"/>
    <property type="match status" value="1"/>
</dbReference>
<feature type="region of interest" description="Disordered" evidence="14">
    <location>
        <begin position="1041"/>
        <end position="1063"/>
    </location>
</feature>
<dbReference type="CDD" id="cd04717">
    <property type="entry name" value="BAH_polybromo"/>
    <property type="match status" value="1"/>
</dbReference>
<dbReference type="GO" id="GO:0032259">
    <property type="term" value="P:methylation"/>
    <property type="evidence" value="ECO:0007669"/>
    <property type="project" value="UniProtKB-KW"/>
</dbReference>
<evidence type="ECO:0000256" key="6">
    <source>
        <dbReference type="ARBA" id="ARBA00022691"/>
    </source>
</evidence>
<dbReference type="PROSITE" id="PS51215">
    <property type="entry name" value="AWS"/>
    <property type="match status" value="1"/>
</dbReference>
<evidence type="ECO:0000256" key="5">
    <source>
        <dbReference type="ARBA" id="ARBA00022679"/>
    </source>
</evidence>
<gene>
    <name evidence="20" type="ORF">GEV33_013910</name>
</gene>
<feature type="compositionally biased region" description="Basic and acidic residues" evidence="14">
    <location>
        <begin position="559"/>
        <end position="572"/>
    </location>
</feature>
<dbReference type="GO" id="GO:0042800">
    <property type="term" value="F:histone H3K4 methyltransferase activity"/>
    <property type="evidence" value="ECO:0007669"/>
    <property type="project" value="TreeGrafter"/>
</dbReference>
<feature type="region of interest" description="Disordered" evidence="14">
    <location>
        <begin position="1451"/>
        <end position="1494"/>
    </location>
</feature>
<feature type="compositionally biased region" description="Low complexity" evidence="14">
    <location>
        <begin position="536"/>
        <end position="546"/>
    </location>
</feature>
<feature type="domain" description="BAH" evidence="18">
    <location>
        <begin position="1799"/>
        <end position="1935"/>
    </location>
</feature>
<feature type="compositionally biased region" description="Low complexity" evidence="14">
    <location>
        <begin position="169"/>
        <end position="195"/>
    </location>
</feature>
<dbReference type="SUPFAM" id="SSF82199">
    <property type="entry name" value="SET domain"/>
    <property type="match status" value="1"/>
</dbReference>
<keyword evidence="11 13" id="KW-0103">Bromodomain</keyword>
<keyword evidence="21" id="KW-1185">Reference proteome</keyword>
<dbReference type="InterPro" id="IPR001025">
    <property type="entry name" value="BAH_dom"/>
</dbReference>
<evidence type="ECO:0000256" key="9">
    <source>
        <dbReference type="ARBA" id="ARBA00022833"/>
    </source>
</evidence>
<dbReference type="Pfam" id="PF17907">
    <property type="entry name" value="AWS"/>
    <property type="match status" value="1"/>
</dbReference>
<keyword evidence="3" id="KW-0158">Chromosome</keyword>
<evidence type="ECO:0000256" key="8">
    <source>
        <dbReference type="ARBA" id="ARBA00022771"/>
    </source>
</evidence>
<dbReference type="SMART" id="SM00384">
    <property type="entry name" value="AT_hook"/>
    <property type="match status" value="3"/>
</dbReference>
<accession>A0A8J6LDF1</accession>
<feature type="compositionally biased region" description="Basic and acidic residues" evidence="14">
    <location>
        <begin position="1041"/>
        <end position="1054"/>
    </location>
</feature>
<evidence type="ECO:0000256" key="2">
    <source>
        <dbReference type="ARBA" id="ARBA00004286"/>
    </source>
</evidence>
<keyword evidence="5" id="KW-0808">Transferase</keyword>
<feature type="region of interest" description="Disordered" evidence="14">
    <location>
        <begin position="527"/>
        <end position="628"/>
    </location>
</feature>
<dbReference type="InterPro" id="IPR013083">
    <property type="entry name" value="Znf_RING/FYVE/PHD"/>
</dbReference>
<dbReference type="InterPro" id="IPR043319">
    <property type="entry name" value="PHD_ASH1L"/>
</dbReference>
<feature type="compositionally biased region" description="Basic and acidic residues" evidence="14">
    <location>
        <begin position="157"/>
        <end position="168"/>
    </location>
</feature>
<reference evidence="20" key="1">
    <citation type="journal article" date="2020" name="J Insects Food Feed">
        <title>The yellow mealworm (Tenebrio molitor) genome: a resource for the emerging insects as food and feed industry.</title>
        <authorList>
            <person name="Eriksson T."/>
            <person name="Andere A."/>
            <person name="Kelstrup H."/>
            <person name="Emery V."/>
            <person name="Picard C."/>
        </authorList>
    </citation>
    <scope>NUCLEOTIDE SEQUENCE</scope>
    <source>
        <strain evidence="20">Stoneville</strain>
        <tissue evidence="20">Whole head</tissue>
    </source>
</reference>
<evidence type="ECO:0000256" key="10">
    <source>
        <dbReference type="ARBA" id="ARBA00022853"/>
    </source>
</evidence>
<dbReference type="Gene3D" id="2.30.30.490">
    <property type="match status" value="1"/>
</dbReference>
<dbReference type="PROSITE" id="PS01359">
    <property type="entry name" value="ZF_PHD_1"/>
    <property type="match status" value="1"/>
</dbReference>
<evidence type="ECO:0000256" key="11">
    <source>
        <dbReference type="ARBA" id="ARBA00023117"/>
    </source>
</evidence>
<organism evidence="20 21">
    <name type="scientific">Tenebrio molitor</name>
    <name type="common">Yellow mealworm beetle</name>
    <dbReference type="NCBI Taxonomy" id="7067"/>
    <lineage>
        <taxon>Eukaryota</taxon>
        <taxon>Metazoa</taxon>
        <taxon>Ecdysozoa</taxon>
        <taxon>Arthropoda</taxon>
        <taxon>Hexapoda</taxon>
        <taxon>Insecta</taxon>
        <taxon>Pterygota</taxon>
        <taxon>Neoptera</taxon>
        <taxon>Endopterygota</taxon>
        <taxon>Coleoptera</taxon>
        <taxon>Polyphaga</taxon>
        <taxon>Cucujiformia</taxon>
        <taxon>Tenebrionidae</taxon>
        <taxon>Tenebrio</taxon>
    </lineage>
</organism>
<dbReference type="Gene3D" id="2.170.270.10">
    <property type="entry name" value="SET domain"/>
    <property type="match status" value="1"/>
</dbReference>
<feature type="domain" description="AWS" evidence="19">
    <location>
        <begin position="1265"/>
        <end position="1306"/>
    </location>
</feature>
<dbReference type="CDD" id="cd19174">
    <property type="entry name" value="SET_ASH1L"/>
    <property type="match status" value="1"/>
</dbReference>
<dbReference type="SMART" id="SM00317">
    <property type="entry name" value="SET"/>
    <property type="match status" value="1"/>
</dbReference>
<evidence type="ECO:0000259" key="18">
    <source>
        <dbReference type="PROSITE" id="PS51038"/>
    </source>
</evidence>
<comment type="subcellular location">
    <subcellularLocation>
        <location evidence="2">Chromosome</location>
    </subcellularLocation>
    <subcellularLocation>
        <location evidence="1">Nucleus</location>
    </subcellularLocation>
</comment>
<comment type="caution">
    <text evidence="20">The sequence shown here is derived from an EMBL/GenBank/DDBJ whole genome shotgun (WGS) entry which is preliminary data.</text>
</comment>
<dbReference type="SMART" id="SM00249">
    <property type="entry name" value="PHD"/>
    <property type="match status" value="1"/>
</dbReference>
<dbReference type="InterPro" id="IPR019786">
    <property type="entry name" value="Zinc_finger_PHD-type_CS"/>
</dbReference>
<name>A0A8J6LDF1_TENMO</name>
<keyword evidence="10" id="KW-0156">Chromatin regulator</keyword>
<feature type="domain" description="Bromo" evidence="15">
    <location>
        <begin position="1608"/>
        <end position="1678"/>
    </location>
</feature>
<dbReference type="Gene3D" id="1.20.920.10">
    <property type="entry name" value="Bromodomain-like"/>
    <property type="match status" value="1"/>
</dbReference>
<dbReference type="InterPro" id="IPR043151">
    <property type="entry name" value="BAH_sf"/>
</dbReference>
<dbReference type="FunFam" id="3.30.40.10:FF:000113">
    <property type="entry name" value="Histone-lysine N-methyltransferase"/>
    <property type="match status" value="1"/>
</dbReference>
<evidence type="ECO:0000256" key="4">
    <source>
        <dbReference type="ARBA" id="ARBA00022603"/>
    </source>
</evidence>
<dbReference type="Pfam" id="PF20826">
    <property type="entry name" value="PHD_5"/>
    <property type="match status" value="1"/>
</dbReference>
<dbReference type="EMBL" id="JABDTM020028467">
    <property type="protein sequence ID" value="KAH0808881.1"/>
    <property type="molecule type" value="Genomic_DNA"/>
</dbReference>
<evidence type="ECO:0000259" key="16">
    <source>
        <dbReference type="PROSITE" id="PS50280"/>
    </source>
</evidence>
<feature type="compositionally biased region" description="Basic and acidic residues" evidence="14">
    <location>
        <begin position="889"/>
        <end position="900"/>
    </location>
</feature>
<evidence type="ECO:0000256" key="3">
    <source>
        <dbReference type="ARBA" id="ARBA00022454"/>
    </source>
</evidence>
<evidence type="ECO:0000256" key="12">
    <source>
        <dbReference type="ARBA" id="ARBA00023242"/>
    </source>
</evidence>
<dbReference type="PROSITE" id="PS50280">
    <property type="entry name" value="SET"/>
    <property type="match status" value="1"/>
</dbReference>
<dbReference type="InterPro" id="IPR001487">
    <property type="entry name" value="Bromodomain"/>
</dbReference>